<name>E6UY72_VARPE</name>
<protein>
    <submittedName>
        <fullName evidence="2">Uncharacterized protein</fullName>
    </submittedName>
</protein>
<reference evidence="3" key="1">
    <citation type="submission" date="2010-12" db="EMBL/GenBank/DDBJ databases">
        <title>Complete sequence of Variovorax paradoxus EPS.</title>
        <authorList>
            <consortium name="US DOE Joint Genome Institute"/>
            <person name="Lucas S."/>
            <person name="Copeland A."/>
            <person name="Lapidus A."/>
            <person name="Cheng J.-F."/>
            <person name="Goodwin L."/>
            <person name="Pitluck S."/>
            <person name="Teshima H."/>
            <person name="Detter J.C."/>
            <person name="Han C."/>
            <person name="Tapia R."/>
            <person name="Land M."/>
            <person name="Hauser L."/>
            <person name="Kyrpides N."/>
            <person name="Ivanova N."/>
            <person name="Ovchinnikova G."/>
            <person name="Orwin P."/>
            <person name="Han J.-I.G."/>
            <person name="Woyke T."/>
        </authorList>
    </citation>
    <scope>NUCLEOTIDE SEQUENCE [LARGE SCALE GENOMIC DNA]</scope>
    <source>
        <strain evidence="3">EPS</strain>
    </source>
</reference>
<dbReference type="AlphaFoldDB" id="E6UY72"/>
<evidence type="ECO:0000256" key="1">
    <source>
        <dbReference type="SAM" id="MobiDB-lite"/>
    </source>
</evidence>
<dbReference type="EMBL" id="CP002417">
    <property type="protein sequence ID" value="ADU36602.1"/>
    <property type="molecule type" value="Genomic_DNA"/>
</dbReference>
<sequence>MLDKMAVAIIAVMKTPSAAEHLNGMGIETIGGTCTPRRRGQGDGHEGRPALGAGMQRASAYKAWHLGGMPLLDELEEKYAN</sequence>
<dbReference type="HOGENOM" id="CLU_2572901_0_0_4"/>
<organism evidence="2 3">
    <name type="scientific">Variovorax paradoxus (strain EPS)</name>
    <dbReference type="NCBI Taxonomy" id="595537"/>
    <lineage>
        <taxon>Bacteria</taxon>
        <taxon>Pseudomonadati</taxon>
        <taxon>Pseudomonadota</taxon>
        <taxon>Betaproteobacteria</taxon>
        <taxon>Burkholderiales</taxon>
        <taxon>Comamonadaceae</taxon>
        <taxon>Variovorax</taxon>
    </lineage>
</organism>
<feature type="region of interest" description="Disordered" evidence="1">
    <location>
        <begin position="32"/>
        <end position="51"/>
    </location>
</feature>
<gene>
    <name evidence="2" type="ordered locus">Varpa_2400</name>
</gene>
<reference evidence="2 3" key="2">
    <citation type="journal article" date="2013" name="Genome Announc.">
        <title>Genome of the Root-Associated Plant Growth-Promoting Bacterium Variovorax paradoxus Strain EPS.</title>
        <authorList>
            <person name="Han J.I."/>
            <person name="Spain J.C."/>
            <person name="Leadbetter J.R."/>
            <person name="Ovchinnikova G."/>
            <person name="Goodwin L.A."/>
            <person name="Han C.S."/>
            <person name="Woyke T."/>
            <person name="Davenport K.W."/>
            <person name="Orwin P.M."/>
        </authorList>
    </citation>
    <scope>NUCLEOTIDE SEQUENCE [LARGE SCALE GENOMIC DNA]</scope>
    <source>
        <strain evidence="2 3">EPS</strain>
    </source>
</reference>
<dbReference type="Proteomes" id="UP000008917">
    <property type="component" value="Chromosome"/>
</dbReference>
<evidence type="ECO:0000313" key="2">
    <source>
        <dbReference type="EMBL" id="ADU36602.1"/>
    </source>
</evidence>
<proteinExistence type="predicted"/>
<accession>E6UY72</accession>
<dbReference type="KEGG" id="vpe:Varpa_2400"/>
<dbReference type="RefSeq" id="WP_013540836.1">
    <property type="nucleotide sequence ID" value="NC_014931.1"/>
</dbReference>
<dbReference type="STRING" id="595537.Varpa_2400"/>
<evidence type="ECO:0000313" key="3">
    <source>
        <dbReference type="Proteomes" id="UP000008917"/>
    </source>
</evidence>